<name>A0ABV4UPW4_9MICC</name>
<dbReference type="InterPro" id="IPR023214">
    <property type="entry name" value="HAD_sf"/>
</dbReference>
<accession>A0ABV4UPW4</accession>
<dbReference type="PANTHER" id="PTHR43434">
    <property type="entry name" value="PHOSPHOGLYCOLATE PHOSPHATASE"/>
    <property type="match status" value="1"/>
</dbReference>
<dbReference type="InterPro" id="IPR041492">
    <property type="entry name" value="HAD_2"/>
</dbReference>
<evidence type="ECO:0000313" key="2">
    <source>
        <dbReference type="Proteomes" id="UP001575652"/>
    </source>
</evidence>
<dbReference type="Gene3D" id="3.40.50.1000">
    <property type="entry name" value="HAD superfamily/HAD-like"/>
    <property type="match status" value="1"/>
</dbReference>
<dbReference type="SFLD" id="SFLDS00003">
    <property type="entry name" value="Haloacid_Dehalogenase"/>
    <property type="match status" value="1"/>
</dbReference>
<proteinExistence type="predicted"/>
<dbReference type="SUPFAM" id="SSF56784">
    <property type="entry name" value="HAD-like"/>
    <property type="match status" value="1"/>
</dbReference>
<dbReference type="EMBL" id="JBHDLJ010000004">
    <property type="protein sequence ID" value="MFB0834158.1"/>
    <property type="molecule type" value="Genomic_DNA"/>
</dbReference>
<dbReference type="SFLD" id="SFLDG01129">
    <property type="entry name" value="C1.5:_HAD__Beta-PGM__Phosphata"/>
    <property type="match status" value="1"/>
</dbReference>
<sequence>MTNPARAVLFDLDGTLVDPAGAITEGILAALLRHGVPHPGDERLEALVGPPLAIGLLGLPGMDEELLPSVIADYRAEYAASGMAASRVYPGIADLLAELRDSGLALAVATSKPQDIAVRLLEMQGLLGLFDAVHGSPNDEHHTVHSGPGKAHIVGAALAAVGAEARDAVMVGDRHYDVDGAGAHGMACIGVAWGYAAEGELETAGAHAVVDSADGLRELLLGAAGRAV</sequence>
<dbReference type="Pfam" id="PF13419">
    <property type="entry name" value="HAD_2"/>
    <property type="match status" value="1"/>
</dbReference>
<keyword evidence="2" id="KW-1185">Reference proteome</keyword>
<protein>
    <submittedName>
        <fullName evidence="1">HAD hydrolase-like protein</fullName>
    </submittedName>
</protein>
<dbReference type="PANTHER" id="PTHR43434:SF20">
    <property type="entry name" value="5'-NUCLEOTIDASE"/>
    <property type="match status" value="1"/>
</dbReference>
<dbReference type="RefSeq" id="WP_373971331.1">
    <property type="nucleotide sequence ID" value="NZ_JBHDLJ010000004.1"/>
</dbReference>
<dbReference type="InterPro" id="IPR036412">
    <property type="entry name" value="HAD-like_sf"/>
</dbReference>
<dbReference type="InterPro" id="IPR023198">
    <property type="entry name" value="PGP-like_dom2"/>
</dbReference>
<comment type="caution">
    <text evidence="1">The sequence shown here is derived from an EMBL/GenBank/DDBJ whole genome shotgun (WGS) entry which is preliminary data.</text>
</comment>
<reference evidence="1 2" key="1">
    <citation type="submission" date="2024-09" db="EMBL/GenBank/DDBJ databases">
        <authorList>
            <person name="Salinas-Garcia M.A."/>
            <person name="Prieme A."/>
        </authorList>
    </citation>
    <scope>NUCLEOTIDE SEQUENCE [LARGE SCALE GENOMIC DNA]</scope>
    <source>
        <strain evidence="1 2">DSM 21081</strain>
    </source>
</reference>
<evidence type="ECO:0000313" key="1">
    <source>
        <dbReference type="EMBL" id="MFB0834158.1"/>
    </source>
</evidence>
<dbReference type="Gene3D" id="1.10.150.240">
    <property type="entry name" value="Putative phosphatase, domain 2"/>
    <property type="match status" value="1"/>
</dbReference>
<dbReference type="Proteomes" id="UP001575652">
    <property type="component" value="Unassembled WGS sequence"/>
</dbReference>
<gene>
    <name evidence="1" type="ORF">ACETWP_06110</name>
</gene>
<dbReference type="InterPro" id="IPR050155">
    <property type="entry name" value="HAD-like_hydrolase_sf"/>
</dbReference>
<organism evidence="1 2">
    <name type="scientific">Arthrobacter halodurans</name>
    <dbReference type="NCBI Taxonomy" id="516699"/>
    <lineage>
        <taxon>Bacteria</taxon>
        <taxon>Bacillati</taxon>
        <taxon>Actinomycetota</taxon>
        <taxon>Actinomycetes</taxon>
        <taxon>Micrococcales</taxon>
        <taxon>Micrococcaceae</taxon>
        <taxon>Arthrobacter</taxon>
    </lineage>
</organism>